<dbReference type="Gene3D" id="3.40.190.10">
    <property type="entry name" value="Periplasmic binding protein-like II"/>
    <property type="match status" value="1"/>
</dbReference>
<name>A0ABR8YR31_9CLOT</name>
<feature type="domain" description="Solute-binding protein family 5" evidence="5">
    <location>
        <begin position="86"/>
        <end position="468"/>
    </location>
</feature>
<protein>
    <recommendedName>
        <fullName evidence="5">Solute-binding protein family 5 domain-containing protein</fullName>
    </recommendedName>
</protein>
<gene>
    <name evidence="6" type="ORF">H9637_06585</name>
</gene>
<keyword evidence="7" id="KW-1185">Reference proteome</keyword>
<evidence type="ECO:0000259" key="5">
    <source>
        <dbReference type="Pfam" id="PF00496"/>
    </source>
</evidence>
<dbReference type="PIRSF" id="PIRSF002741">
    <property type="entry name" value="MppA"/>
    <property type="match status" value="1"/>
</dbReference>
<evidence type="ECO:0000256" key="2">
    <source>
        <dbReference type="ARBA" id="ARBA00005695"/>
    </source>
</evidence>
<comment type="caution">
    <text evidence="6">The sequence shown here is derived from an EMBL/GenBank/DDBJ whole genome shotgun (WGS) entry which is preliminary data.</text>
</comment>
<dbReference type="RefSeq" id="WP_191739685.1">
    <property type="nucleotide sequence ID" value="NZ_JACSQB010000048.1"/>
</dbReference>
<proteinExistence type="inferred from homology"/>
<dbReference type="PANTHER" id="PTHR30290:SF9">
    <property type="entry name" value="OLIGOPEPTIDE-BINDING PROTEIN APPA"/>
    <property type="match status" value="1"/>
</dbReference>
<dbReference type="Proteomes" id="UP000627166">
    <property type="component" value="Unassembled WGS sequence"/>
</dbReference>
<keyword evidence="4" id="KW-0732">Signal</keyword>
<dbReference type="Gene3D" id="3.10.105.10">
    <property type="entry name" value="Dipeptide-binding Protein, Domain 3"/>
    <property type="match status" value="1"/>
</dbReference>
<dbReference type="PANTHER" id="PTHR30290">
    <property type="entry name" value="PERIPLASMIC BINDING COMPONENT OF ABC TRANSPORTER"/>
    <property type="match status" value="1"/>
</dbReference>
<sequence length="557" mass="63471">MRKTLCKILAVLITGSIMITGCSGKSQDSVKEEQKQEVKKGGVVKQALSVAPEGVFMPAFFTFNYDGIINTMIYEGLLSLNENLDVEPSLAESYELSEDKKTITFKIREGVKWHDGTAFTADDVKFTFDLACNPKYNGPYTMYVENIKGYDDFKSGKTQELEGVKKIDDKTVEITTNEVYSSGLINFGYMIKIVPKHIWDKGDVEAIQKDTDSIRNPIGTGAFKLENFAPDQSVELVANDDYWNGRPNIDKYIFQLVSAETVDAQLANNEIDITGVGDLDEEEAENYKKQGFTLEEITNNAYQYIGLNLRKPEFSDKKVRQAFAHAINRESIVKDVLNGHGEVANNPFPSNNWAHPSGLKEYKYDTKKAIELLKESGWEYKEEENKMYYDGKPFKFTLKYTSGDESKNKYALMVQQNFKDIGIELELKPMEFATMTSDVKKGDFDAFVMGTANFYDGDLSANYLSTSTPPNGYNYAGFKSEKVDELIKESSKHMTKDERKPILNEIALELNEELPVIYVYHWNSLMVINPKIKNFKNAQPTYYQYVKDWYIEDEDTK</sequence>
<evidence type="ECO:0000256" key="4">
    <source>
        <dbReference type="ARBA" id="ARBA00022729"/>
    </source>
</evidence>
<evidence type="ECO:0000313" key="7">
    <source>
        <dbReference type="Proteomes" id="UP000627166"/>
    </source>
</evidence>
<reference evidence="6 7" key="1">
    <citation type="submission" date="2020-08" db="EMBL/GenBank/DDBJ databases">
        <title>A Genomic Blueprint of the Chicken Gut Microbiome.</title>
        <authorList>
            <person name="Gilroy R."/>
            <person name="Ravi A."/>
            <person name="Getino M."/>
            <person name="Pursley I."/>
            <person name="Horton D.L."/>
            <person name="Alikhan N.-F."/>
            <person name="Baker D."/>
            <person name="Gharbi K."/>
            <person name="Hall N."/>
            <person name="Watson M."/>
            <person name="Adriaenssens E.M."/>
            <person name="Foster-Nyarko E."/>
            <person name="Jarju S."/>
            <person name="Secka A."/>
            <person name="Antonio M."/>
            <person name="Oren A."/>
            <person name="Chaudhuri R."/>
            <person name="La Ragione R.M."/>
            <person name="Hildebrand F."/>
            <person name="Pallen M.J."/>
        </authorList>
    </citation>
    <scope>NUCLEOTIDE SEQUENCE [LARGE SCALE GENOMIC DNA]</scope>
    <source>
        <strain evidence="6 7">N37</strain>
    </source>
</reference>
<dbReference type="Pfam" id="PF00496">
    <property type="entry name" value="SBP_bac_5"/>
    <property type="match status" value="1"/>
</dbReference>
<dbReference type="InterPro" id="IPR039424">
    <property type="entry name" value="SBP_5"/>
</dbReference>
<dbReference type="InterPro" id="IPR030678">
    <property type="entry name" value="Peptide/Ni-bd"/>
</dbReference>
<accession>A0ABR8YR31</accession>
<dbReference type="Gene3D" id="3.90.76.10">
    <property type="entry name" value="Dipeptide-binding Protein, Domain 1"/>
    <property type="match status" value="1"/>
</dbReference>
<dbReference type="PROSITE" id="PS01040">
    <property type="entry name" value="SBP_BACTERIAL_5"/>
    <property type="match status" value="1"/>
</dbReference>
<organism evidence="6 7">
    <name type="scientific">Clostridium faecium</name>
    <dbReference type="NCBI Taxonomy" id="2762223"/>
    <lineage>
        <taxon>Bacteria</taxon>
        <taxon>Bacillati</taxon>
        <taxon>Bacillota</taxon>
        <taxon>Clostridia</taxon>
        <taxon>Eubacteriales</taxon>
        <taxon>Clostridiaceae</taxon>
        <taxon>Clostridium</taxon>
    </lineage>
</organism>
<dbReference type="PROSITE" id="PS51257">
    <property type="entry name" value="PROKAR_LIPOPROTEIN"/>
    <property type="match status" value="1"/>
</dbReference>
<evidence type="ECO:0000256" key="3">
    <source>
        <dbReference type="ARBA" id="ARBA00022448"/>
    </source>
</evidence>
<evidence type="ECO:0000256" key="1">
    <source>
        <dbReference type="ARBA" id="ARBA00004193"/>
    </source>
</evidence>
<dbReference type="EMBL" id="JACSQB010000048">
    <property type="protein sequence ID" value="MBD8046710.1"/>
    <property type="molecule type" value="Genomic_DNA"/>
</dbReference>
<keyword evidence="3" id="KW-0813">Transport</keyword>
<comment type="subcellular location">
    <subcellularLocation>
        <location evidence="1">Cell membrane</location>
        <topology evidence="1">Lipid-anchor</topology>
    </subcellularLocation>
</comment>
<evidence type="ECO:0000313" key="6">
    <source>
        <dbReference type="EMBL" id="MBD8046710.1"/>
    </source>
</evidence>
<dbReference type="InterPro" id="IPR000914">
    <property type="entry name" value="SBP_5_dom"/>
</dbReference>
<dbReference type="SUPFAM" id="SSF53850">
    <property type="entry name" value="Periplasmic binding protein-like II"/>
    <property type="match status" value="1"/>
</dbReference>
<comment type="similarity">
    <text evidence="2">Belongs to the bacterial solute-binding protein 5 family.</text>
</comment>
<dbReference type="InterPro" id="IPR023765">
    <property type="entry name" value="SBP_5_CS"/>
</dbReference>